<proteinExistence type="predicted"/>
<protein>
    <submittedName>
        <fullName evidence="1">Uncharacterized protein</fullName>
    </submittedName>
</protein>
<reference evidence="1" key="1">
    <citation type="submission" date="2014-09" db="EMBL/GenBank/DDBJ databases">
        <authorList>
            <person name="Magalhaes I.L.F."/>
            <person name="Oliveira U."/>
            <person name="Santos F.R."/>
            <person name="Vidigal T.H.D.A."/>
            <person name="Brescovit A.D."/>
            <person name="Santos A.J."/>
        </authorList>
    </citation>
    <scope>NUCLEOTIDE SEQUENCE</scope>
    <source>
        <tissue evidence="1">Shoot tissue taken approximately 20 cm above the soil surface</tissue>
    </source>
</reference>
<name>A0A0A9BGI0_ARUDO</name>
<organism evidence="1">
    <name type="scientific">Arundo donax</name>
    <name type="common">Giant reed</name>
    <name type="synonym">Donax arundinaceus</name>
    <dbReference type="NCBI Taxonomy" id="35708"/>
    <lineage>
        <taxon>Eukaryota</taxon>
        <taxon>Viridiplantae</taxon>
        <taxon>Streptophyta</taxon>
        <taxon>Embryophyta</taxon>
        <taxon>Tracheophyta</taxon>
        <taxon>Spermatophyta</taxon>
        <taxon>Magnoliopsida</taxon>
        <taxon>Liliopsida</taxon>
        <taxon>Poales</taxon>
        <taxon>Poaceae</taxon>
        <taxon>PACMAD clade</taxon>
        <taxon>Arundinoideae</taxon>
        <taxon>Arundineae</taxon>
        <taxon>Arundo</taxon>
    </lineage>
</organism>
<dbReference type="EMBL" id="GBRH01239488">
    <property type="protein sequence ID" value="JAD58407.1"/>
    <property type="molecule type" value="Transcribed_RNA"/>
</dbReference>
<accession>A0A0A9BGI0</accession>
<reference evidence="1" key="2">
    <citation type="journal article" date="2015" name="Data Brief">
        <title>Shoot transcriptome of the giant reed, Arundo donax.</title>
        <authorList>
            <person name="Barrero R.A."/>
            <person name="Guerrero F.D."/>
            <person name="Moolhuijzen P."/>
            <person name="Goolsby J.A."/>
            <person name="Tidwell J."/>
            <person name="Bellgard S.E."/>
            <person name="Bellgard M.I."/>
        </authorList>
    </citation>
    <scope>NUCLEOTIDE SEQUENCE</scope>
    <source>
        <tissue evidence="1">Shoot tissue taken approximately 20 cm above the soil surface</tissue>
    </source>
</reference>
<dbReference type="AlphaFoldDB" id="A0A0A9BGI0"/>
<sequence length="50" mass="5575">MLVLSLASGSTRLRPAQMAPLSVTRLVWLPVVFNRSMVVIMTKHLLLLLT</sequence>
<evidence type="ECO:0000313" key="1">
    <source>
        <dbReference type="EMBL" id="JAD58407.1"/>
    </source>
</evidence>